<keyword evidence="6" id="KW-0793">Thylakoid</keyword>
<evidence type="ECO:0000256" key="6">
    <source>
        <dbReference type="ARBA" id="ARBA00023078"/>
    </source>
</evidence>
<evidence type="ECO:0000256" key="8">
    <source>
        <dbReference type="ARBA" id="ARBA00023310"/>
    </source>
</evidence>
<dbReference type="AlphaFoldDB" id="A0A6U5IKY9"/>
<keyword evidence="7" id="KW-0472">Membrane</keyword>
<dbReference type="InterPro" id="IPR000711">
    <property type="entry name" value="ATPase_OSCP/dsu"/>
</dbReference>
<evidence type="ECO:0000313" key="9">
    <source>
        <dbReference type="EMBL" id="CAD8892176.1"/>
    </source>
</evidence>
<dbReference type="InterPro" id="IPR020781">
    <property type="entry name" value="ATPase_OSCP/d_CS"/>
</dbReference>
<dbReference type="GO" id="GO:0046933">
    <property type="term" value="F:proton-transporting ATP synthase activity, rotational mechanism"/>
    <property type="evidence" value="ECO:0007669"/>
    <property type="project" value="InterPro"/>
</dbReference>
<evidence type="ECO:0000256" key="1">
    <source>
        <dbReference type="ARBA" id="ARBA00004370"/>
    </source>
</evidence>
<keyword evidence="4" id="KW-0375">Hydrogen ion transport</keyword>
<dbReference type="Gene3D" id="1.10.520.20">
    <property type="entry name" value="N-terminal domain of the delta subunit of the F1F0-ATP synthase"/>
    <property type="match status" value="1"/>
</dbReference>
<keyword evidence="3" id="KW-0813">Transport</keyword>
<dbReference type="GO" id="GO:0016020">
    <property type="term" value="C:membrane"/>
    <property type="evidence" value="ECO:0007669"/>
    <property type="project" value="UniProtKB-SubCell"/>
</dbReference>
<organism evidence="10">
    <name type="scientific">Corethron hystrix</name>
    <dbReference type="NCBI Taxonomy" id="216773"/>
    <lineage>
        <taxon>Eukaryota</taxon>
        <taxon>Sar</taxon>
        <taxon>Stramenopiles</taxon>
        <taxon>Ochrophyta</taxon>
        <taxon>Bacillariophyta</taxon>
        <taxon>Coscinodiscophyceae</taxon>
        <taxon>Corethrophycidae</taxon>
        <taxon>Corethrales</taxon>
        <taxon>Corethraceae</taxon>
        <taxon>Corethron</taxon>
    </lineage>
</organism>
<evidence type="ECO:0000256" key="4">
    <source>
        <dbReference type="ARBA" id="ARBA00022781"/>
    </source>
</evidence>
<accession>A0A6U5IKY9</accession>
<dbReference type="NCBIfam" id="TIGR01145">
    <property type="entry name" value="ATP_synt_delta"/>
    <property type="match status" value="1"/>
</dbReference>
<evidence type="ECO:0000256" key="5">
    <source>
        <dbReference type="ARBA" id="ARBA00023065"/>
    </source>
</evidence>
<protein>
    <recommendedName>
        <fullName evidence="11">ATP synthase subunit O, mitochondrial</fullName>
    </recommendedName>
</protein>
<sequence>MFSASADAVRRLAGPAARRFSVQAEHKPLINLYGINARYANAAYIAASKSKSLDLVETELLSIQKTAHDNAEFGDYLKNPTIARKDKVSAMTSLLSEKMSPVTVNLMTTLAGNARLADTTKVVDSYIQLMKAKRGEVEATIISAEPLTKAQSDAIATAMKGQVPKGKKVILSTQVDPSILGGLQVQIGDQFLDLSVSGKISTISRALV</sequence>
<dbReference type="InterPro" id="IPR026015">
    <property type="entry name" value="ATP_synth_OSCP/delta_N_sf"/>
</dbReference>
<evidence type="ECO:0000256" key="7">
    <source>
        <dbReference type="ARBA" id="ARBA00023136"/>
    </source>
</evidence>
<name>A0A6U5IKY9_9STRA</name>
<dbReference type="PROSITE" id="PS00389">
    <property type="entry name" value="ATPASE_DELTA"/>
    <property type="match status" value="1"/>
</dbReference>
<evidence type="ECO:0000313" key="10">
    <source>
        <dbReference type="EMBL" id="CAD8892177.1"/>
    </source>
</evidence>
<evidence type="ECO:0008006" key="11">
    <source>
        <dbReference type="Google" id="ProtNLM"/>
    </source>
</evidence>
<proteinExistence type="inferred from homology"/>
<comment type="subcellular location">
    <subcellularLocation>
        <location evidence="1">Membrane</location>
    </subcellularLocation>
</comment>
<evidence type="ECO:0000256" key="2">
    <source>
        <dbReference type="ARBA" id="ARBA00007046"/>
    </source>
</evidence>
<keyword evidence="8" id="KW-0066">ATP synthesis</keyword>
<dbReference type="PRINTS" id="PR00125">
    <property type="entry name" value="ATPASEDELTA"/>
</dbReference>
<keyword evidence="5" id="KW-0406">Ion transport</keyword>
<comment type="similarity">
    <text evidence="2">Belongs to the ATPase delta chain family.</text>
</comment>
<gene>
    <name evidence="9" type="ORF">CHYS00102_LOCUS19382</name>
    <name evidence="10" type="ORF">CHYS00102_LOCUS19383</name>
</gene>
<dbReference type="PANTHER" id="PTHR11910">
    <property type="entry name" value="ATP SYNTHASE DELTA CHAIN"/>
    <property type="match status" value="1"/>
</dbReference>
<evidence type="ECO:0000256" key="3">
    <source>
        <dbReference type="ARBA" id="ARBA00022448"/>
    </source>
</evidence>
<reference evidence="10" key="1">
    <citation type="submission" date="2021-01" db="EMBL/GenBank/DDBJ databases">
        <authorList>
            <person name="Corre E."/>
            <person name="Pelletier E."/>
            <person name="Niang G."/>
            <person name="Scheremetjew M."/>
            <person name="Finn R."/>
            <person name="Kale V."/>
            <person name="Holt S."/>
            <person name="Cochrane G."/>
            <person name="Meng A."/>
            <person name="Brown T."/>
            <person name="Cohen L."/>
        </authorList>
    </citation>
    <scope>NUCLEOTIDE SEQUENCE</scope>
    <source>
        <strain evidence="10">308</strain>
    </source>
</reference>
<dbReference type="Pfam" id="PF00213">
    <property type="entry name" value="OSCP"/>
    <property type="match status" value="1"/>
</dbReference>
<dbReference type="EMBL" id="HBFR01026878">
    <property type="protein sequence ID" value="CAD8892176.1"/>
    <property type="molecule type" value="Transcribed_RNA"/>
</dbReference>
<dbReference type="HAMAP" id="MF_01416">
    <property type="entry name" value="ATP_synth_delta_bact"/>
    <property type="match status" value="1"/>
</dbReference>
<dbReference type="SUPFAM" id="SSF47928">
    <property type="entry name" value="N-terminal domain of the delta subunit of the F1F0-ATP synthase"/>
    <property type="match status" value="1"/>
</dbReference>
<dbReference type="EMBL" id="HBFR01026879">
    <property type="protein sequence ID" value="CAD8892177.1"/>
    <property type="molecule type" value="Transcribed_RNA"/>
</dbReference>